<dbReference type="EMBL" id="LSRX01000611">
    <property type="protein sequence ID" value="OLP92677.1"/>
    <property type="molecule type" value="Genomic_DNA"/>
</dbReference>
<evidence type="ECO:0000259" key="5">
    <source>
        <dbReference type="PROSITE" id="PS50878"/>
    </source>
</evidence>
<evidence type="ECO:0000313" key="7">
    <source>
        <dbReference type="Proteomes" id="UP000186817"/>
    </source>
</evidence>
<feature type="region of interest" description="Disordered" evidence="2">
    <location>
        <begin position="657"/>
        <end position="678"/>
    </location>
</feature>
<feature type="transmembrane region" description="Helical" evidence="3">
    <location>
        <begin position="997"/>
        <end position="1014"/>
    </location>
</feature>
<protein>
    <submittedName>
        <fullName evidence="6">LINE-1 retrotransposable element ORF2 protein</fullName>
    </submittedName>
</protein>
<reference evidence="6 7" key="1">
    <citation type="submission" date="2016-02" db="EMBL/GenBank/DDBJ databases">
        <title>Genome analysis of coral dinoflagellate symbionts highlights evolutionary adaptations to a symbiotic lifestyle.</title>
        <authorList>
            <person name="Aranda M."/>
            <person name="Li Y."/>
            <person name="Liew Y.J."/>
            <person name="Baumgarten S."/>
            <person name="Simakov O."/>
            <person name="Wilson M."/>
            <person name="Piel J."/>
            <person name="Ashoor H."/>
            <person name="Bougouffa S."/>
            <person name="Bajic V.B."/>
            <person name="Ryu T."/>
            <person name="Ravasi T."/>
            <person name="Bayer T."/>
            <person name="Micklem G."/>
            <person name="Kim H."/>
            <person name="Bhak J."/>
            <person name="Lajeunesse T.C."/>
            <person name="Voolstra C.R."/>
        </authorList>
    </citation>
    <scope>NUCLEOTIDE SEQUENCE [LARGE SCALE GENOMIC DNA]</scope>
    <source>
        <strain evidence="6 7">CCMP2467</strain>
    </source>
</reference>
<keyword evidence="1" id="KW-0862">Zinc</keyword>
<dbReference type="PROSITE" id="PS50157">
    <property type="entry name" value="ZINC_FINGER_C2H2_2"/>
    <property type="match status" value="1"/>
</dbReference>
<feature type="region of interest" description="Disordered" evidence="2">
    <location>
        <begin position="563"/>
        <end position="582"/>
    </location>
</feature>
<gene>
    <name evidence="6" type="ORF">AK812_SmicGene25482</name>
</gene>
<feature type="domain" description="C2H2-type" evidence="4">
    <location>
        <begin position="483"/>
        <end position="510"/>
    </location>
</feature>
<feature type="compositionally biased region" description="Low complexity" evidence="2">
    <location>
        <begin position="658"/>
        <end position="677"/>
    </location>
</feature>
<dbReference type="PROSITE" id="PS00028">
    <property type="entry name" value="ZINC_FINGER_C2H2_1"/>
    <property type="match status" value="1"/>
</dbReference>
<dbReference type="InterPro" id="IPR013087">
    <property type="entry name" value="Znf_C2H2_type"/>
</dbReference>
<evidence type="ECO:0000256" key="2">
    <source>
        <dbReference type="SAM" id="MobiDB-lite"/>
    </source>
</evidence>
<keyword evidence="1" id="KW-0863">Zinc-finger</keyword>
<evidence type="ECO:0000313" key="6">
    <source>
        <dbReference type="EMBL" id="OLP92677.1"/>
    </source>
</evidence>
<accession>A0A1Q9DC11</accession>
<dbReference type="OrthoDB" id="447509at2759"/>
<evidence type="ECO:0000259" key="4">
    <source>
        <dbReference type="PROSITE" id="PS50157"/>
    </source>
</evidence>
<dbReference type="GO" id="GO:0008270">
    <property type="term" value="F:zinc ion binding"/>
    <property type="evidence" value="ECO:0007669"/>
    <property type="project" value="UniProtKB-KW"/>
</dbReference>
<dbReference type="SUPFAM" id="SSF57667">
    <property type="entry name" value="beta-beta-alpha zinc fingers"/>
    <property type="match status" value="1"/>
</dbReference>
<dbReference type="PANTHER" id="PTHR19446">
    <property type="entry name" value="REVERSE TRANSCRIPTASES"/>
    <property type="match status" value="1"/>
</dbReference>
<sequence>MFAPWISHELSQAWTEQQIHVPASWSDVDLALILKPDKGGHKPGDYRPIGLSCPLGKKLLRCIIEPHLDDILGQIRRYPQFAYQKGRSQYDALRKVFTHCAAARAELSKHHKNLHHQWEGHKSAPLFGSLMVTVDLSQAFDKMPRKLLLQGMIDLQLPADLIAIVMAWHAHIHYTVHHSGESRTFAATQGIRQGCSASPILWLIFSHAISSRLEESLGYERLCSLLTIFADDYLAAGVFTTLHELEQLLSCVTVLFKVLRTFGMAVSDTKSQAIIALRGTLAPSIRRRYTRKGQDGLMLRLPMHGDSLRIPLVQQFRYLGAQVSYASFEDATLAFRMQKSDAMYGRLGTALRGRHHLTSAQRIRLWHACLWSTMSYSLTTCGLTPAGHRLLETKVVQQLRAILRLPVHLTHTSNLEVMQQAGLTLPCVTLAALMDTEGQRKPPDQDDHLCRPGQAWWIKVRESLNAPPTSSHIIPVPTPVQPQVCPECGVSYNTRAALLTHIARHHHEMIDQAPPEPYQQQQDSVGGLPQCSHCKKKFPTWQLLKRHVEGNYCSVRHSFLPQPPETDVADHTQHDSAPGTEMPPTFDAQPVQTLIAQYAANAIFHLSYRHQYRQHCLICGQWVASSKVMHPPSVPPTLAVVLPASTVVLVLPSRDYTSSPVRSFGSSASASKPSMESTAMDQEIKEVFGNLAQNNMTQFGEALFGVSQSSTPGSEPPSKAPKLEAQMGKRGRAPDNPSSRGHKDQDWAPTKGRGKGNKTSPQIHQLVHAMGRLIIRQETQLQILKQNSAWNLYLQPGQAGPVALLCQAAAKYREEAKTRFMEVLVRALLLHTLFQALLKALQSISGDSNEQQILKDKGWLNAEGNWNYQQWDGEQQALKVNEAKPPMGHQDLIGRVGQLTELVLGKDVIHRFNATHTLTPNKTGVATFLLEVGLRAQGVETTWNTLELLAGLSALQVIGLQIRREGLRRGGLANDVQKLLYASAGWCCTILPTSVTLTLWLMLICGVIIGWRLLSINFLGKASRHGGTSCIPLSDL</sequence>
<feature type="domain" description="Reverse transcriptase" evidence="5">
    <location>
        <begin position="14"/>
        <end position="323"/>
    </location>
</feature>
<dbReference type="SMART" id="SM00355">
    <property type="entry name" value="ZnF_C2H2"/>
    <property type="match status" value="2"/>
</dbReference>
<proteinExistence type="predicted"/>
<dbReference type="InterPro" id="IPR036236">
    <property type="entry name" value="Znf_C2H2_sf"/>
</dbReference>
<dbReference type="InterPro" id="IPR000477">
    <property type="entry name" value="RT_dom"/>
</dbReference>
<organism evidence="6 7">
    <name type="scientific">Symbiodinium microadriaticum</name>
    <name type="common">Dinoflagellate</name>
    <name type="synonym">Zooxanthella microadriatica</name>
    <dbReference type="NCBI Taxonomy" id="2951"/>
    <lineage>
        <taxon>Eukaryota</taxon>
        <taxon>Sar</taxon>
        <taxon>Alveolata</taxon>
        <taxon>Dinophyceae</taxon>
        <taxon>Suessiales</taxon>
        <taxon>Symbiodiniaceae</taxon>
        <taxon>Symbiodinium</taxon>
    </lineage>
</organism>
<dbReference type="AlphaFoldDB" id="A0A1Q9DC11"/>
<keyword evidence="1" id="KW-0479">Metal-binding</keyword>
<evidence type="ECO:0000256" key="1">
    <source>
        <dbReference type="PROSITE-ProRule" id="PRU00042"/>
    </source>
</evidence>
<name>A0A1Q9DC11_SYMMI</name>
<comment type="caution">
    <text evidence="6">The sequence shown here is derived from an EMBL/GenBank/DDBJ whole genome shotgun (WGS) entry which is preliminary data.</text>
</comment>
<feature type="region of interest" description="Disordered" evidence="2">
    <location>
        <begin position="706"/>
        <end position="761"/>
    </location>
</feature>
<dbReference type="Proteomes" id="UP000186817">
    <property type="component" value="Unassembled WGS sequence"/>
</dbReference>
<keyword evidence="3" id="KW-0812">Transmembrane</keyword>
<evidence type="ECO:0000256" key="3">
    <source>
        <dbReference type="SAM" id="Phobius"/>
    </source>
</evidence>
<keyword evidence="3" id="KW-0472">Membrane</keyword>
<dbReference type="PROSITE" id="PS50878">
    <property type="entry name" value="RT_POL"/>
    <property type="match status" value="1"/>
</dbReference>
<dbReference type="Gene3D" id="3.30.160.60">
    <property type="entry name" value="Classic Zinc Finger"/>
    <property type="match status" value="1"/>
</dbReference>
<dbReference type="Pfam" id="PF13894">
    <property type="entry name" value="zf-C2H2_4"/>
    <property type="match status" value="1"/>
</dbReference>
<dbReference type="Pfam" id="PF00078">
    <property type="entry name" value="RVT_1"/>
    <property type="match status" value="1"/>
</dbReference>
<keyword evidence="3" id="KW-1133">Transmembrane helix</keyword>
<keyword evidence="7" id="KW-1185">Reference proteome</keyword>